<gene>
    <name evidence="1" type="ORF">WH52_00165</name>
</gene>
<organism evidence="1 2">
    <name type="scientific">Tenacibaculum holothuriorum</name>
    <dbReference type="NCBI Taxonomy" id="1635173"/>
    <lineage>
        <taxon>Bacteria</taxon>
        <taxon>Pseudomonadati</taxon>
        <taxon>Bacteroidota</taxon>
        <taxon>Flavobacteriia</taxon>
        <taxon>Flavobacteriales</taxon>
        <taxon>Flavobacteriaceae</taxon>
        <taxon>Tenacibaculum</taxon>
    </lineage>
</organism>
<dbReference type="OrthoDB" id="6334863at2"/>
<dbReference type="Proteomes" id="UP000194221">
    <property type="component" value="Unassembled WGS sequence"/>
</dbReference>
<dbReference type="RefSeq" id="WP_086028905.1">
    <property type="nucleotide sequence ID" value="NZ_LAPZ01000001.1"/>
</dbReference>
<evidence type="ECO:0000313" key="1">
    <source>
        <dbReference type="EMBL" id="OSY89112.1"/>
    </source>
</evidence>
<dbReference type="EMBL" id="LAPZ01000001">
    <property type="protein sequence ID" value="OSY89112.1"/>
    <property type="molecule type" value="Genomic_DNA"/>
</dbReference>
<dbReference type="AlphaFoldDB" id="A0A1Y2PF55"/>
<protein>
    <recommendedName>
        <fullName evidence="3">Membrane-binding protein</fullName>
    </recommendedName>
</protein>
<evidence type="ECO:0000313" key="2">
    <source>
        <dbReference type="Proteomes" id="UP000194221"/>
    </source>
</evidence>
<reference evidence="1 2" key="1">
    <citation type="submission" date="2015-03" db="EMBL/GenBank/DDBJ databases">
        <title>Genome sequence of Tenacibaculum sp. S2-2, isolated from intestinal microbiota of sea cucumber, Apostichopus japonicas.</title>
        <authorList>
            <person name="Shao Z."/>
            <person name="Wang L."/>
            <person name="Li X."/>
        </authorList>
    </citation>
    <scope>NUCLEOTIDE SEQUENCE [LARGE SCALE GENOMIC DNA]</scope>
    <source>
        <strain evidence="1 2">S2-2</strain>
    </source>
</reference>
<comment type="caution">
    <text evidence="1">The sequence shown here is derived from an EMBL/GenBank/DDBJ whole genome shotgun (WGS) entry which is preliminary data.</text>
</comment>
<accession>A0A1Y2PF55</accession>
<dbReference type="SUPFAM" id="SSF82185">
    <property type="entry name" value="Histone H3 K4-specific methyltransferase SET7/9 N-terminal domain"/>
    <property type="match status" value="2"/>
</dbReference>
<dbReference type="PROSITE" id="PS51257">
    <property type="entry name" value="PROKAR_LIPOPROTEIN"/>
    <property type="match status" value="1"/>
</dbReference>
<sequence length="197" mass="22841">MRIQQIKYLLLFIVLLVSCKSKETRSANSVDLIEKSRTDESFTLKNGVLFYKNEPFSGIVNTFYNTGELKSKSKYILGKRDGFYKGWYTSGSKSFERLYASGVKFGVHVGWYENGQSKFNYHFNGQGDYNGELREWYPNGQLYKVFNYKNGKEEGSQKMWQPNGKIRANFVTKKGERFGLIGLKKCYSVNIKNEVIQ</sequence>
<dbReference type="InParanoid" id="A0A1Y2PF55"/>
<proteinExistence type="predicted"/>
<dbReference type="STRING" id="1635173.WH52_00165"/>
<dbReference type="Gene3D" id="2.20.110.10">
    <property type="entry name" value="Histone H3 K4-specific methyltransferase SET7/9 N-terminal domain"/>
    <property type="match status" value="2"/>
</dbReference>
<name>A0A1Y2PF55_9FLAO</name>
<evidence type="ECO:0008006" key="3">
    <source>
        <dbReference type="Google" id="ProtNLM"/>
    </source>
</evidence>
<keyword evidence="2" id="KW-1185">Reference proteome</keyword>